<keyword evidence="7" id="KW-1185">Reference proteome</keyword>
<feature type="transmembrane region" description="Helical" evidence="4">
    <location>
        <begin position="355"/>
        <end position="374"/>
    </location>
</feature>
<proteinExistence type="predicted"/>
<dbReference type="SUPFAM" id="SSF103473">
    <property type="entry name" value="MFS general substrate transporter"/>
    <property type="match status" value="1"/>
</dbReference>
<feature type="transmembrane region" description="Helical" evidence="4">
    <location>
        <begin position="201"/>
        <end position="226"/>
    </location>
</feature>
<feature type="transmembrane region" description="Helical" evidence="4">
    <location>
        <begin position="238"/>
        <end position="259"/>
    </location>
</feature>
<evidence type="ECO:0000256" key="2">
    <source>
        <dbReference type="ARBA" id="ARBA00022989"/>
    </source>
</evidence>
<sequence length="380" mass="38557">MLTIAAIVVAALNLRPALAALGPVLDQVKAATGASSAAAGLLTTLPILLMGLGALLAAPLRRALGERMGVAIGLLAIAVACGLRAIWPSTAGLLASAAMVGVGVAAVQALMPGFIKRTSGAGAPRMMGLYTTGIMAGAAVAAAMSTGVTRLAGWQVMFGLWAAPAILALLLWMRAAGRETTAPAGGPVVLRRPSMWKSPRAWLLLTFFGIGTGAYTLVLAWFPPFYASRGLTADQAGYALSALTVCEVLAGLAVSAAIARRPDRRPLLAAALASLLAGIACLLLAPWLVLPTVCLLGAGIGAIFPLSLIVTLDHASDPDSAGDLMAFVQGGGYVMASVMPFFAGWVRDASSDLSAAWLLMAAGVVAMMAMTARFKPGARV</sequence>
<evidence type="ECO:0000256" key="4">
    <source>
        <dbReference type="SAM" id="Phobius"/>
    </source>
</evidence>
<dbReference type="EMBL" id="QDKP01000058">
    <property type="protein sequence ID" value="PVM74133.1"/>
    <property type="molecule type" value="Genomic_DNA"/>
</dbReference>
<reference evidence="6 7" key="1">
    <citation type="submission" date="2018-04" db="EMBL/GenBank/DDBJ databases">
        <title>The genome sequence of Caulobacter sp. 736.</title>
        <authorList>
            <person name="Gao J."/>
            <person name="Sun J."/>
        </authorList>
    </citation>
    <scope>NUCLEOTIDE SEQUENCE [LARGE SCALE GENOMIC DNA]</scope>
    <source>
        <strain evidence="6 7">736</strain>
    </source>
</reference>
<dbReference type="Proteomes" id="UP000244913">
    <property type="component" value="Unassembled WGS sequence"/>
</dbReference>
<feature type="transmembrane region" description="Helical" evidence="4">
    <location>
        <begin position="93"/>
        <end position="115"/>
    </location>
</feature>
<evidence type="ECO:0000256" key="1">
    <source>
        <dbReference type="ARBA" id="ARBA00022692"/>
    </source>
</evidence>
<feature type="transmembrane region" description="Helical" evidence="4">
    <location>
        <begin position="324"/>
        <end position="343"/>
    </location>
</feature>
<evidence type="ECO:0000259" key="5">
    <source>
        <dbReference type="PROSITE" id="PS50850"/>
    </source>
</evidence>
<keyword evidence="2 4" id="KW-1133">Transmembrane helix</keyword>
<accession>A0A2T9J229</accession>
<dbReference type="PANTHER" id="PTHR23523:SF1">
    <property type="entry name" value="CYANATE TRANSPORT PROTEIN CYNX"/>
    <property type="match status" value="1"/>
</dbReference>
<evidence type="ECO:0000313" key="7">
    <source>
        <dbReference type="Proteomes" id="UP000244913"/>
    </source>
</evidence>
<dbReference type="InterPro" id="IPR020846">
    <property type="entry name" value="MFS_dom"/>
</dbReference>
<feature type="transmembrane region" description="Helical" evidence="4">
    <location>
        <begin position="68"/>
        <end position="87"/>
    </location>
</feature>
<dbReference type="InterPro" id="IPR052524">
    <property type="entry name" value="MFS_Cyanate_Porter"/>
</dbReference>
<dbReference type="InterPro" id="IPR036259">
    <property type="entry name" value="MFS_trans_sf"/>
</dbReference>
<feature type="transmembrane region" description="Helical" evidence="4">
    <location>
        <begin position="266"/>
        <end position="289"/>
    </location>
</feature>
<feature type="transmembrane region" description="Helical" evidence="4">
    <location>
        <begin position="127"/>
        <end position="146"/>
    </location>
</feature>
<dbReference type="PANTHER" id="PTHR23523">
    <property type="match status" value="1"/>
</dbReference>
<feature type="transmembrane region" description="Helical" evidence="4">
    <location>
        <begin position="152"/>
        <end position="172"/>
    </location>
</feature>
<protein>
    <submittedName>
        <fullName evidence="6">MFS transporter</fullName>
    </submittedName>
</protein>
<evidence type="ECO:0000256" key="3">
    <source>
        <dbReference type="ARBA" id="ARBA00023136"/>
    </source>
</evidence>
<keyword evidence="3 4" id="KW-0472">Membrane</keyword>
<keyword evidence="1 4" id="KW-0812">Transmembrane</keyword>
<name>A0A2T9J229_9CAUL</name>
<comment type="caution">
    <text evidence="6">The sequence shown here is derived from an EMBL/GenBank/DDBJ whole genome shotgun (WGS) entry which is preliminary data.</text>
</comment>
<feature type="domain" description="Major facilitator superfamily (MFS) profile" evidence="5">
    <location>
        <begin position="1"/>
        <end position="379"/>
    </location>
</feature>
<organism evidence="6 7">
    <name type="scientific">Caulobacter radicis</name>
    <dbReference type="NCBI Taxonomy" id="2172650"/>
    <lineage>
        <taxon>Bacteria</taxon>
        <taxon>Pseudomonadati</taxon>
        <taxon>Pseudomonadota</taxon>
        <taxon>Alphaproteobacteria</taxon>
        <taxon>Caulobacterales</taxon>
        <taxon>Caulobacteraceae</taxon>
        <taxon>Caulobacter</taxon>
    </lineage>
</organism>
<gene>
    <name evidence="6" type="ORF">DDF65_20040</name>
</gene>
<dbReference type="AlphaFoldDB" id="A0A2T9J229"/>
<feature type="transmembrane region" description="Helical" evidence="4">
    <location>
        <begin position="35"/>
        <end position="56"/>
    </location>
</feature>
<dbReference type="InterPro" id="IPR011701">
    <property type="entry name" value="MFS"/>
</dbReference>
<dbReference type="Pfam" id="PF07690">
    <property type="entry name" value="MFS_1"/>
    <property type="match status" value="1"/>
</dbReference>
<dbReference type="PROSITE" id="PS50850">
    <property type="entry name" value="MFS"/>
    <property type="match status" value="1"/>
</dbReference>
<dbReference type="Gene3D" id="1.20.1250.20">
    <property type="entry name" value="MFS general substrate transporter like domains"/>
    <property type="match status" value="2"/>
</dbReference>
<evidence type="ECO:0000313" key="6">
    <source>
        <dbReference type="EMBL" id="PVM74133.1"/>
    </source>
</evidence>
<dbReference type="GO" id="GO:0022857">
    <property type="term" value="F:transmembrane transporter activity"/>
    <property type="evidence" value="ECO:0007669"/>
    <property type="project" value="InterPro"/>
</dbReference>